<feature type="chain" id="PRO_5001494831" evidence="1">
    <location>
        <begin position="25"/>
        <end position="106"/>
    </location>
</feature>
<evidence type="ECO:0000313" key="3">
    <source>
        <dbReference type="Proteomes" id="UP000024635"/>
    </source>
</evidence>
<gene>
    <name evidence="2" type="primary">Acey_s0562.g3497</name>
    <name evidence="2" type="ORF">Y032_0562g3497</name>
</gene>
<name>A0A016WPW0_9BILA</name>
<sequence length="106" mass="11742">MQCSILFSLLSLSAMSIFADITEAFVSLDHNAIIVRKTRILPNNSFQYLPPPPGYGYGYGPGPFPPVPPPGYGYGYGYGYPCKKREAGFEEMPKDTERVVMPTLNE</sequence>
<protein>
    <submittedName>
        <fullName evidence="2">Uncharacterized protein</fullName>
    </submittedName>
</protein>
<dbReference type="EMBL" id="JARK01000162">
    <property type="protein sequence ID" value="EYC41616.1"/>
    <property type="molecule type" value="Genomic_DNA"/>
</dbReference>
<keyword evidence="3" id="KW-1185">Reference proteome</keyword>
<proteinExistence type="predicted"/>
<comment type="caution">
    <text evidence="2">The sequence shown here is derived from an EMBL/GenBank/DDBJ whole genome shotgun (WGS) entry which is preliminary data.</text>
</comment>
<keyword evidence="1" id="KW-0732">Signal</keyword>
<dbReference type="Proteomes" id="UP000024635">
    <property type="component" value="Unassembled WGS sequence"/>
</dbReference>
<accession>A0A016WPW0</accession>
<dbReference type="AlphaFoldDB" id="A0A016WPW0"/>
<reference evidence="3" key="1">
    <citation type="journal article" date="2015" name="Nat. Genet.">
        <title>The genome and transcriptome of the zoonotic hookworm Ancylostoma ceylanicum identify infection-specific gene families.</title>
        <authorList>
            <person name="Schwarz E.M."/>
            <person name="Hu Y."/>
            <person name="Antoshechkin I."/>
            <person name="Miller M.M."/>
            <person name="Sternberg P.W."/>
            <person name="Aroian R.V."/>
        </authorList>
    </citation>
    <scope>NUCLEOTIDE SEQUENCE</scope>
    <source>
        <strain evidence="3">HY135</strain>
    </source>
</reference>
<evidence type="ECO:0000256" key="1">
    <source>
        <dbReference type="SAM" id="SignalP"/>
    </source>
</evidence>
<organism evidence="2 3">
    <name type="scientific">Ancylostoma ceylanicum</name>
    <dbReference type="NCBI Taxonomy" id="53326"/>
    <lineage>
        <taxon>Eukaryota</taxon>
        <taxon>Metazoa</taxon>
        <taxon>Ecdysozoa</taxon>
        <taxon>Nematoda</taxon>
        <taxon>Chromadorea</taxon>
        <taxon>Rhabditida</taxon>
        <taxon>Rhabditina</taxon>
        <taxon>Rhabditomorpha</taxon>
        <taxon>Strongyloidea</taxon>
        <taxon>Ancylostomatidae</taxon>
        <taxon>Ancylostomatinae</taxon>
        <taxon>Ancylostoma</taxon>
    </lineage>
</organism>
<evidence type="ECO:0000313" key="2">
    <source>
        <dbReference type="EMBL" id="EYC41616.1"/>
    </source>
</evidence>
<feature type="signal peptide" evidence="1">
    <location>
        <begin position="1"/>
        <end position="24"/>
    </location>
</feature>